<dbReference type="EMBL" id="FOGS01000017">
    <property type="protein sequence ID" value="SES34732.1"/>
    <property type="molecule type" value="Genomic_DNA"/>
</dbReference>
<dbReference type="RefSeq" id="WP_092830894.1">
    <property type="nucleotide sequence ID" value="NZ_FOGS01000017.1"/>
</dbReference>
<dbReference type="CDD" id="cd11615">
    <property type="entry name" value="SAF_NeuB_like"/>
    <property type="match status" value="1"/>
</dbReference>
<dbReference type="Pfam" id="PF03102">
    <property type="entry name" value="NeuB"/>
    <property type="match status" value="1"/>
</dbReference>
<dbReference type="PANTHER" id="PTHR42966">
    <property type="entry name" value="N-ACETYLNEURAMINATE SYNTHASE"/>
    <property type="match status" value="1"/>
</dbReference>
<proteinExistence type="predicted"/>
<dbReference type="SUPFAM" id="SSF51569">
    <property type="entry name" value="Aldolase"/>
    <property type="match status" value="1"/>
</dbReference>
<evidence type="ECO:0000259" key="1">
    <source>
        <dbReference type="PROSITE" id="PS50844"/>
    </source>
</evidence>
<dbReference type="Gene3D" id="3.90.1210.10">
    <property type="entry name" value="Antifreeze-like/N-acetylneuraminic acid synthase C-terminal domain"/>
    <property type="match status" value="1"/>
</dbReference>
<organism evidence="2 3">
    <name type="scientific">Vreelandella subterranea</name>
    <dbReference type="NCBI Taxonomy" id="416874"/>
    <lineage>
        <taxon>Bacteria</taxon>
        <taxon>Pseudomonadati</taxon>
        <taxon>Pseudomonadota</taxon>
        <taxon>Gammaproteobacteria</taxon>
        <taxon>Oceanospirillales</taxon>
        <taxon>Halomonadaceae</taxon>
        <taxon>Vreelandella</taxon>
    </lineage>
</organism>
<feature type="domain" description="AFP-like" evidence="1">
    <location>
        <begin position="300"/>
        <end position="356"/>
    </location>
</feature>
<dbReference type="GO" id="GO:0016051">
    <property type="term" value="P:carbohydrate biosynthetic process"/>
    <property type="evidence" value="ECO:0007669"/>
    <property type="project" value="InterPro"/>
</dbReference>
<dbReference type="InterPro" id="IPR057736">
    <property type="entry name" value="SAF_PseI/NeuA/NeuB"/>
</dbReference>
<dbReference type="SUPFAM" id="SSF51269">
    <property type="entry name" value="AFP III-like domain"/>
    <property type="match status" value="1"/>
</dbReference>
<dbReference type="InterPro" id="IPR051690">
    <property type="entry name" value="PseI-like"/>
</dbReference>
<evidence type="ECO:0000313" key="2">
    <source>
        <dbReference type="EMBL" id="SES34732.1"/>
    </source>
</evidence>
<dbReference type="AlphaFoldDB" id="A0A1H9WLE5"/>
<dbReference type="PROSITE" id="PS50844">
    <property type="entry name" value="AFP_LIKE"/>
    <property type="match status" value="1"/>
</dbReference>
<dbReference type="InterPro" id="IPR036732">
    <property type="entry name" value="AFP_Neu5c_C_sf"/>
</dbReference>
<dbReference type="InterPro" id="IPR006190">
    <property type="entry name" value="SAF_AFP_Neu5Ac"/>
</dbReference>
<name>A0A1H9WLE5_9GAMM</name>
<evidence type="ECO:0000313" key="3">
    <source>
        <dbReference type="Proteomes" id="UP000198505"/>
    </source>
</evidence>
<dbReference type="PANTHER" id="PTHR42966:SF1">
    <property type="entry name" value="SIALIC ACID SYNTHASE"/>
    <property type="match status" value="1"/>
</dbReference>
<dbReference type="Proteomes" id="UP000198505">
    <property type="component" value="Unassembled WGS sequence"/>
</dbReference>
<reference evidence="3" key="1">
    <citation type="submission" date="2016-10" db="EMBL/GenBank/DDBJ databases">
        <authorList>
            <person name="Varghese N."/>
            <person name="Submissions S."/>
        </authorList>
    </citation>
    <scope>NUCLEOTIDE SEQUENCE [LARGE SCALE GENOMIC DNA]</scope>
    <source>
        <strain evidence="3">CGMCC 1.6495</strain>
    </source>
</reference>
<protein>
    <submittedName>
        <fullName evidence="2">N-acetylneuraminate synthase</fullName>
    </submittedName>
</protein>
<keyword evidence="3" id="KW-1185">Reference proteome</keyword>
<dbReference type="GO" id="GO:0047444">
    <property type="term" value="F:N-acylneuraminate-9-phosphate synthase activity"/>
    <property type="evidence" value="ECO:0007669"/>
    <property type="project" value="TreeGrafter"/>
</dbReference>
<dbReference type="InterPro" id="IPR013785">
    <property type="entry name" value="Aldolase_TIM"/>
</dbReference>
<dbReference type="Gene3D" id="3.20.20.70">
    <property type="entry name" value="Aldolase class I"/>
    <property type="match status" value="1"/>
</dbReference>
<accession>A0A1H9WLE5</accession>
<sequence length="356" mass="39451">MTNIVKIGDKYVGDGEKTFITFEAGPTHNGLESAKLLVKHAAEAGGDAVKFQIFDPDELVADKELMYSYDVLIDKQTGKTETVSESLYEIFKRRSMSESSWKELKKYADDLGLTFFATIGDESGFELVKSIGCHSIKIASADVNYLPWLRKIAKLGVSLQLDTGNATFGEIEQAVDVIKSEGNDQIIIHNCPSGYPAHLDSINLNMLPNLKNIFKCPVAYSDHSPGETMDVAAIALGANLVEKTITEDKMTRSVEHVMSIEPHEMKKFVDTIRDVERAMGEPRRIMTDHEKQKRLNARRSAILDEAVTEGQTLSSAKVKFKRPGYGVAPDQYEKMVGMSFNKALPKGHVLSVQDLS</sequence>
<gene>
    <name evidence="2" type="ORF">SAMN04487958_1179</name>
</gene>
<dbReference type="InterPro" id="IPR013132">
    <property type="entry name" value="PseI/NeuA/B-like_N"/>
</dbReference>
<dbReference type="STRING" id="416874.SAMN04487958_1179"/>